<dbReference type="InParanoid" id="A0A3N7EWE3"/>
<dbReference type="Proteomes" id="UP000006729">
    <property type="component" value="Chromosome 5"/>
</dbReference>
<reference evidence="1 2" key="1">
    <citation type="journal article" date="2006" name="Science">
        <title>The genome of black cottonwood, Populus trichocarpa (Torr. &amp; Gray).</title>
        <authorList>
            <person name="Tuskan G.A."/>
            <person name="Difazio S."/>
            <person name="Jansson S."/>
            <person name="Bohlmann J."/>
            <person name="Grigoriev I."/>
            <person name="Hellsten U."/>
            <person name="Putnam N."/>
            <person name="Ralph S."/>
            <person name="Rombauts S."/>
            <person name="Salamov A."/>
            <person name="Schein J."/>
            <person name="Sterck L."/>
            <person name="Aerts A."/>
            <person name="Bhalerao R.R."/>
            <person name="Bhalerao R.P."/>
            <person name="Blaudez D."/>
            <person name="Boerjan W."/>
            <person name="Brun A."/>
            <person name="Brunner A."/>
            <person name="Busov V."/>
            <person name="Campbell M."/>
            <person name="Carlson J."/>
            <person name="Chalot M."/>
            <person name="Chapman J."/>
            <person name="Chen G.L."/>
            <person name="Cooper D."/>
            <person name="Coutinho P.M."/>
            <person name="Couturier J."/>
            <person name="Covert S."/>
            <person name="Cronk Q."/>
            <person name="Cunningham R."/>
            <person name="Davis J."/>
            <person name="Degroeve S."/>
            <person name="Dejardin A."/>
            <person name="Depamphilis C."/>
            <person name="Detter J."/>
            <person name="Dirks B."/>
            <person name="Dubchak I."/>
            <person name="Duplessis S."/>
            <person name="Ehlting J."/>
            <person name="Ellis B."/>
            <person name="Gendler K."/>
            <person name="Goodstein D."/>
            <person name="Gribskov M."/>
            <person name="Grimwood J."/>
            <person name="Groover A."/>
            <person name="Gunter L."/>
            <person name="Hamberger B."/>
            <person name="Heinze B."/>
            <person name="Helariutta Y."/>
            <person name="Henrissat B."/>
            <person name="Holligan D."/>
            <person name="Holt R."/>
            <person name="Huang W."/>
            <person name="Islam-Faridi N."/>
            <person name="Jones S."/>
            <person name="Jones-Rhoades M."/>
            <person name="Jorgensen R."/>
            <person name="Joshi C."/>
            <person name="Kangasjarvi J."/>
            <person name="Karlsson J."/>
            <person name="Kelleher C."/>
            <person name="Kirkpatrick R."/>
            <person name="Kirst M."/>
            <person name="Kohler A."/>
            <person name="Kalluri U."/>
            <person name="Larimer F."/>
            <person name="Leebens-Mack J."/>
            <person name="Leple J.C."/>
            <person name="Locascio P."/>
            <person name="Lou Y."/>
            <person name="Lucas S."/>
            <person name="Martin F."/>
            <person name="Montanini B."/>
            <person name="Napoli C."/>
            <person name="Nelson D.R."/>
            <person name="Nelson C."/>
            <person name="Nieminen K."/>
            <person name="Nilsson O."/>
            <person name="Pereda V."/>
            <person name="Peter G."/>
            <person name="Philippe R."/>
            <person name="Pilate G."/>
            <person name="Poliakov A."/>
            <person name="Razumovskaya J."/>
            <person name="Richardson P."/>
            <person name="Rinaldi C."/>
            <person name="Ritland K."/>
            <person name="Rouze P."/>
            <person name="Ryaboy D."/>
            <person name="Schmutz J."/>
            <person name="Schrader J."/>
            <person name="Segerman B."/>
            <person name="Shin H."/>
            <person name="Siddiqui A."/>
            <person name="Sterky F."/>
            <person name="Terry A."/>
            <person name="Tsai C.J."/>
            <person name="Uberbacher E."/>
            <person name="Unneberg P."/>
            <person name="Vahala J."/>
            <person name="Wall K."/>
            <person name="Wessler S."/>
            <person name="Yang G."/>
            <person name="Yin T."/>
            <person name="Douglas C."/>
            <person name="Marra M."/>
            <person name="Sandberg G."/>
            <person name="Van de Peer Y."/>
            <person name="Rokhsar D."/>
        </authorList>
    </citation>
    <scope>NUCLEOTIDE SEQUENCE [LARGE SCALE GENOMIC DNA]</scope>
    <source>
        <strain evidence="2">cv. Nisqually</strain>
    </source>
</reference>
<keyword evidence="2" id="KW-1185">Reference proteome</keyword>
<sequence>MSPRADFTSLYGGLAEHFPRLTLLPFQRTGQMSLRTEFASPSMDWPSIPQTNFTSPSVDWPCTPFKAYILGVPTILISQSNSSALKRLKSSEVFREPRQKGLLKFPSFLFHSWFLTTGETK</sequence>
<protein>
    <submittedName>
        <fullName evidence="1">Uncharacterized protein</fullName>
    </submittedName>
</protein>
<dbReference type="AlphaFoldDB" id="A0A3N7EWE3"/>
<name>A0A3N7EWE3_POPTR</name>
<evidence type="ECO:0000313" key="1">
    <source>
        <dbReference type="EMBL" id="RQO90047.1"/>
    </source>
</evidence>
<gene>
    <name evidence="1" type="ORF">POPTR_005G051001</name>
</gene>
<evidence type="ECO:0000313" key="2">
    <source>
        <dbReference type="Proteomes" id="UP000006729"/>
    </source>
</evidence>
<accession>A0A3N7EWE3</accession>
<proteinExistence type="predicted"/>
<organism evidence="1 2">
    <name type="scientific">Populus trichocarpa</name>
    <name type="common">Western balsam poplar</name>
    <name type="synonym">Populus balsamifera subsp. trichocarpa</name>
    <dbReference type="NCBI Taxonomy" id="3694"/>
    <lineage>
        <taxon>Eukaryota</taxon>
        <taxon>Viridiplantae</taxon>
        <taxon>Streptophyta</taxon>
        <taxon>Embryophyta</taxon>
        <taxon>Tracheophyta</taxon>
        <taxon>Spermatophyta</taxon>
        <taxon>Magnoliopsida</taxon>
        <taxon>eudicotyledons</taxon>
        <taxon>Gunneridae</taxon>
        <taxon>Pentapetalae</taxon>
        <taxon>rosids</taxon>
        <taxon>fabids</taxon>
        <taxon>Malpighiales</taxon>
        <taxon>Salicaceae</taxon>
        <taxon>Saliceae</taxon>
        <taxon>Populus</taxon>
    </lineage>
</organism>
<dbReference type="EMBL" id="CM009294">
    <property type="protein sequence ID" value="RQO90047.1"/>
    <property type="molecule type" value="Genomic_DNA"/>
</dbReference>